<dbReference type="Proteomes" id="UP001063166">
    <property type="component" value="Unassembled WGS sequence"/>
</dbReference>
<evidence type="ECO:0000313" key="2">
    <source>
        <dbReference type="Proteomes" id="UP001063166"/>
    </source>
</evidence>
<dbReference type="OrthoDB" id="3045471at2759"/>
<comment type="caution">
    <text evidence="1">The sequence shown here is derived from an EMBL/GenBank/DDBJ whole genome shotgun (WGS) entry which is preliminary data.</text>
</comment>
<proteinExistence type="predicted"/>
<protein>
    <submittedName>
        <fullName evidence="1">Uncharacterized protein</fullName>
    </submittedName>
</protein>
<evidence type="ECO:0000313" key="1">
    <source>
        <dbReference type="EMBL" id="GLB42686.1"/>
    </source>
</evidence>
<dbReference type="EMBL" id="BRPK01000012">
    <property type="protein sequence ID" value="GLB42686.1"/>
    <property type="molecule type" value="Genomic_DNA"/>
</dbReference>
<sequence length="101" mass="11656">MTGVTLVLFEIAMDEMYNEVRFVSDDQQMTHTFDQLKHPDISPRVQQIHIRPDFLPGAEEYAQLERSASREIPKTSSPAPAPKIRVLDCVALHDLRRPWNI</sequence>
<name>A0A9P3UTZ8_LYOSH</name>
<organism evidence="1 2">
    <name type="scientific">Lyophyllum shimeji</name>
    <name type="common">Hon-shimeji</name>
    <name type="synonym">Tricholoma shimeji</name>
    <dbReference type="NCBI Taxonomy" id="47721"/>
    <lineage>
        <taxon>Eukaryota</taxon>
        <taxon>Fungi</taxon>
        <taxon>Dikarya</taxon>
        <taxon>Basidiomycota</taxon>
        <taxon>Agaricomycotina</taxon>
        <taxon>Agaricomycetes</taxon>
        <taxon>Agaricomycetidae</taxon>
        <taxon>Agaricales</taxon>
        <taxon>Tricholomatineae</taxon>
        <taxon>Lyophyllaceae</taxon>
        <taxon>Lyophyllum</taxon>
    </lineage>
</organism>
<dbReference type="AlphaFoldDB" id="A0A9P3UTZ8"/>
<reference evidence="1" key="1">
    <citation type="submission" date="2022-07" db="EMBL/GenBank/DDBJ databases">
        <title>The genome of Lyophyllum shimeji provides insight into the initial evolution of ectomycorrhizal fungal genome.</title>
        <authorList>
            <person name="Kobayashi Y."/>
            <person name="Shibata T."/>
            <person name="Hirakawa H."/>
            <person name="Shigenobu S."/>
            <person name="Nishiyama T."/>
            <person name="Yamada A."/>
            <person name="Hasebe M."/>
            <person name="Kawaguchi M."/>
        </authorList>
    </citation>
    <scope>NUCLEOTIDE SEQUENCE</scope>
    <source>
        <strain evidence="1">AT787</strain>
    </source>
</reference>
<accession>A0A9P3UTZ8</accession>
<gene>
    <name evidence="1" type="ORF">LshimejAT787_1201350</name>
</gene>
<keyword evidence="2" id="KW-1185">Reference proteome</keyword>